<dbReference type="Proteomes" id="UP000070433">
    <property type="component" value="Chromosome"/>
</dbReference>
<dbReference type="GO" id="GO:0030976">
    <property type="term" value="F:thiamine pyrophosphate binding"/>
    <property type="evidence" value="ECO:0007669"/>
    <property type="project" value="InterPro"/>
</dbReference>
<dbReference type="PANTHER" id="PTHR42897:SF1">
    <property type="entry name" value="2-OXOACID OXIDOREDUCTASE (FERREDOXIN)"/>
    <property type="match status" value="1"/>
</dbReference>
<dbReference type="PANTHER" id="PTHR42897">
    <property type="entry name" value="PYRUVATE SYNTHASE SUBUNIT PORB"/>
    <property type="match status" value="1"/>
</dbReference>
<evidence type="ECO:0000259" key="2">
    <source>
        <dbReference type="Pfam" id="PF02775"/>
    </source>
</evidence>
<dbReference type="AlphaFoldDB" id="A0A127JZ91"/>
<dbReference type="Gene3D" id="3.40.50.970">
    <property type="match status" value="2"/>
</dbReference>
<proteinExistence type="predicted"/>
<protein>
    <recommendedName>
        <fullName evidence="2">Thiamine pyrophosphate enzyme TPP-binding domain-containing protein</fullName>
    </recommendedName>
</protein>
<dbReference type="Pfam" id="PF02775">
    <property type="entry name" value="TPP_enzyme_C"/>
    <property type="match status" value="1"/>
</dbReference>
<dbReference type="GO" id="GO:0044281">
    <property type="term" value="P:small molecule metabolic process"/>
    <property type="evidence" value="ECO:0007669"/>
    <property type="project" value="UniProtKB-ARBA"/>
</dbReference>
<feature type="domain" description="Thiamine pyrophosphate enzyme TPP-binding" evidence="2">
    <location>
        <begin position="55"/>
        <end position="190"/>
    </location>
</feature>
<dbReference type="SUPFAM" id="SSF52518">
    <property type="entry name" value="Thiamin diphosphate-binding fold (THDP-binding)"/>
    <property type="match status" value="1"/>
</dbReference>
<accession>A0A127JZ91</accession>
<evidence type="ECO:0000313" key="4">
    <source>
        <dbReference type="Proteomes" id="UP000070433"/>
    </source>
</evidence>
<dbReference type="EMBL" id="CP010951">
    <property type="protein sequence ID" value="AMO25278.1"/>
    <property type="molecule type" value="Genomic_DNA"/>
</dbReference>
<keyword evidence="4" id="KW-1185">Reference proteome</keyword>
<gene>
    <name evidence="3" type="ORF">UC35_05850</name>
</gene>
<organism evidence="3 4">
    <name type="scientific">Ramlibacter tataouinensis</name>
    <dbReference type="NCBI Taxonomy" id="94132"/>
    <lineage>
        <taxon>Bacteria</taxon>
        <taxon>Pseudomonadati</taxon>
        <taxon>Pseudomonadota</taxon>
        <taxon>Betaproteobacteria</taxon>
        <taxon>Burkholderiales</taxon>
        <taxon>Comamonadaceae</taxon>
        <taxon>Ramlibacter</taxon>
    </lineage>
</organism>
<dbReference type="GO" id="GO:0016491">
    <property type="term" value="F:oxidoreductase activity"/>
    <property type="evidence" value="ECO:0007669"/>
    <property type="project" value="UniProtKB-KW"/>
</dbReference>
<keyword evidence="1" id="KW-0560">Oxidoreductase</keyword>
<evidence type="ECO:0000313" key="3">
    <source>
        <dbReference type="EMBL" id="AMO25278.1"/>
    </source>
</evidence>
<name>A0A127JZ91_9BURK</name>
<dbReference type="InterPro" id="IPR011766">
    <property type="entry name" value="TPP_enzyme_TPP-bd"/>
</dbReference>
<dbReference type="PATRIC" id="fig|94132.3.peg.1179"/>
<reference evidence="3 4" key="1">
    <citation type="journal article" date="2014" name="Int. J. Syst. Evol. Microbiol.">
        <title>Ramlibacter solisilvae sp. nov., isolated from forest soil, and emended description of the genus Ramlibacter.</title>
        <authorList>
            <person name="Lee H.J."/>
            <person name="Lee S.H."/>
            <person name="Lee S.S."/>
            <person name="Lee J.S."/>
            <person name="Kim Y."/>
            <person name="Kim S.C."/>
            <person name="Jeon C.O."/>
        </authorList>
    </citation>
    <scope>NUCLEOTIDE SEQUENCE [LARGE SCALE GENOMIC DNA]</scope>
    <source>
        <strain evidence="3 4">5-10</strain>
    </source>
</reference>
<dbReference type="InterPro" id="IPR051479">
    <property type="entry name" value="PorB-like"/>
</dbReference>
<dbReference type="InterPro" id="IPR029061">
    <property type="entry name" value="THDP-binding"/>
</dbReference>
<evidence type="ECO:0000256" key="1">
    <source>
        <dbReference type="ARBA" id="ARBA00023002"/>
    </source>
</evidence>
<sequence length="287" mass="30783">MLCSGHAACPGCMEALSARHVLARMGPDTIAVIPPSCMAIIAGPQPYSSLKIPVYQPTLEASAAAASGIRRALNATGRGQTQVLVLAGDGGTYDIGLQALSSAAERNEDMLYVCLDNEGYMNTGAQKSSSTPLYARTSSTPAGKLSRKKNLTAIIAAHGVPYTATASVGFMPDMLRKIDKAKAMRGFRLLTLLVPCVDGWGLPDDGGLRAARYAVECGAFPLYEVEHGTRYTVNHRERTRPVAEYLAVQKRYRGMSADETARLQAEVDAGWDWLMRLEGREAGQFAP</sequence>